<dbReference type="PANTHER" id="PTHR13748:SF62">
    <property type="entry name" value="COBW DOMAIN-CONTAINING PROTEIN"/>
    <property type="match status" value="1"/>
</dbReference>
<evidence type="ECO:0000256" key="5">
    <source>
        <dbReference type="ARBA" id="ARBA00045658"/>
    </source>
</evidence>
<protein>
    <submittedName>
        <fullName evidence="8">Putative GTP-binding protein YjiA</fullName>
    </submittedName>
</protein>
<gene>
    <name evidence="8" type="primary">yjiA_1</name>
    <name evidence="8" type="ORF">Poly30_18540</name>
</gene>
<name>A0A518EQL8_9BACT</name>
<dbReference type="InterPro" id="IPR027417">
    <property type="entry name" value="P-loop_NTPase"/>
</dbReference>
<evidence type="ECO:0000256" key="6">
    <source>
        <dbReference type="ARBA" id="ARBA00049117"/>
    </source>
</evidence>
<evidence type="ECO:0000313" key="8">
    <source>
        <dbReference type="EMBL" id="QDV06345.1"/>
    </source>
</evidence>
<evidence type="ECO:0000256" key="2">
    <source>
        <dbReference type="ARBA" id="ARBA00022801"/>
    </source>
</evidence>
<dbReference type="SMART" id="SM00833">
    <property type="entry name" value="CobW_C"/>
    <property type="match status" value="1"/>
</dbReference>
<comment type="function">
    <text evidence="5">Zinc chaperone that directly transfers zinc cofactor to target proteins, thereby activating them. Zinc is transferred from the CXCC motif in the GTPase domain to the zinc binding site in target proteins in a process requiring GTP hydrolysis.</text>
</comment>
<dbReference type="InterPro" id="IPR036627">
    <property type="entry name" value="CobW-likC_sf"/>
</dbReference>
<dbReference type="GO" id="GO:0000166">
    <property type="term" value="F:nucleotide binding"/>
    <property type="evidence" value="ECO:0007669"/>
    <property type="project" value="UniProtKB-KW"/>
</dbReference>
<keyword evidence="2" id="KW-0378">Hydrolase</keyword>
<comment type="catalytic activity">
    <reaction evidence="6">
        <text>GTP + H2O = GDP + phosphate + H(+)</text>
        <dbReference type="Rhea" id="RHEA:19669"/>
        <dbReference type="ChEBI" id="CHEBI:15377"/>
        <dbReference type="ChEBI" id="CHEBI:15378"/>
        <dbReference type="ChEBI" id="CHEBI:37565"/>
        <dbReference type="ChEBI" id="CHEBI:43474"/>
        <dbReference type="ChEBI" id="CHEBI:58189"/>
    </reaction>
    <physiologicalReaction direction="left-to-right" evidence="6">
        <dbReference type="Rhea" id="RHEA:19670"/>
    </physiologicalReaction>
</comment>
<dbReference type="EMBL" id="CP036434">
    <property type="protein sequence ID" value="QDV06345.1"/>
    <property type="molecule type" value="Genomic_DNA"/>
</dbReference>
<dbReference type="SUPFAM" id="SSF52540">
    <property type="entry name" value="P-loop containing nucleoside triphosphate hydrolases"/>
    <property type="match status" value="1"/>
</dbReference>
<keyword evidence="1" id="KW-0547">Nucleotide-binding</keyword>
<dbReference type="OrthoDB" id="9808822at2"/>
<organism evidence="8 9">
    <name type="scientific">Saltatorellus ferox</name>
    <dbReference type="NCBI Taxonomy" id="2528018"/>
    <lineage>
        <taxon>Bacteria</taxon>
        <taxon>Pseudomonadati</taxon>
        <taxon>Planctomycetota</taxon>
        <taxon>Planctomycetia</taxon>
        <taxon>Planctomycetia incertae sedis</taxon>
        <taxon>Saltatorellus</taxon>
    </lineage>
</organism>
<comment type="similarity">
    <text evidence="4">Belongs to the SIMIBI class G3E GTPase family. ZNG1 subfamily.</text>
</comment>
<dbReference type="InterPro" id="IPR051316">
    <property type="entry name" value="Zinc-reg_GTPase_activator"/>
</dbReference>
<evidence type="ECO:0000256" key="1">
    <source>
        <dbReference type="ARBA" id="ARBA00022741"/>
    </source>
</evidence>
<dbReference type="CDD" id="cd03112">
    <property type="entry name" value="CobW-like"/>
    <property type="match status" value="1"/>
</dbReference>
<dbReference type="Pfam" id="PF02492">
    <property type="entry name" value="cobW"/>
    <property type="match status" value="1"/>
</dbReference>
<dbReference type="SUPFAM" id="SSF90002">
    <property type="entry name" value="Hypothetical protein YjiA, C-terminal domain"/>
    <property type="match status" value="1"/>
</dbReference>
<dbReference type="Proteomes" id="UP000320390">
    <property type="component" value="Chromosome"/>
</dbReference>
<dbReference type="AlphaFoldDB" id="A0A518EQL8"/>
<evidence type="ECO:0000313" key="9">
    <source>
        <dbReference type="Proteomes" id="UP000320390"/>
    </source>
</evidence>
<dbReference type="InterPro" id="IPR011629">
    <property type="entry name" value="CobW-like_C"/>
</dbReference>
<dbReference type="InterPro" id="IPR003495">
    <property type="entry name" value="CobW/HypB/UreG_nucleotide-bd"/>
</dbReference>
<dbReference type="GO" id="GO:0005737">
    <property type="term" value="C:cytoplasm"/>
    <property type="evidence" value="ECO:0007669"/>
    <property type="project" value="TreeGrafter"/>
</dbReference>
<keyword evidence="9" id="KW-1185">Reference proteome</keyword>
<dbReference type="Gene3D" id="3.30.1220.10">
    <property type="entry name" value="CobW-like, C-terminal domain"/>
    <property type="match status" value="1"/>
</dbReference>
<evidence type="ECO:0000259" key="7">
    <source>
        <dbReference type="SMART" id="SM00833"/>
    </source>
</evidence>
<accession>A0A518EQL8</accession>
<sequence length="337" mass="35892">MTVPVTLIAGFLGSGKTTLVRRILAGSHGVRCAVIVNEFGEVGIDGDLLQRANVKRADSQGGGAVVELANGCICCEIQDDLRTTLLGLVPEDPARAPFDRVLVEASGAASPGPAAQTFLIDGVLQARVHLDGIVALVHAGLIDHLLRETAEAEAQIAYADRIVLNHADRVEAEEAERVAGLMRSLNPLADVRTAVRAEVPLDWVLGQKGAVEREPPGPRVTRAADREVARHTKGLGSVSLVAKGAVDVDALVIWLEFLAKRRSHELMRAKGVVAARSRQGGQQGVPPRCLEIQGVYRWLEVTDGEGEAPERSQLVLIGRDLDEAEIRRGWAAITGAG</sequence>
<dbReference type="GO" id="GO:0016787">
    <property type="term" value="F:hydrolase activity"/>
    <property type="evidence" value="ECO:0007669"/>
    <property type="project" value="UniProtKB-KW"/>
</dbReference>
<evidence type="ECO:0000256" key="3">
    <source>
        <dbReference type="ARBA" id="ARBA00023186"/>
    </source>
</evidence>
<dbReference type="RefSeq" id="WP_145196440.1">
    <property type="nucleotide sequence ID" value="NZ_CP036434.1"/>
</dbReference>
<dbReference type="Gene3D" id="3.40.50.300">
    <property type="entry name" value="P-loop containing nucleotide triphosphate hydrolases"/>
    <property type="match status" value="1"/>
</dbReference>
<keyword evidence="3" id="KW-0143">Chaperone</keyword>
<evidence type="ECO:0000256" key="4">
    <source>
        <dbReference type="ARBA" id="ARBA00034320"/>
    </source>
</evidence>
<dbReference type="Pfam" id="PF07683">
    <property type="entry name" value="CobW_C"/>
    <property type="match status" value="1"/>
</dbReference>
<feature type="domain" description="CobW C-terminal" evidence="7">
    <location>
        <begin position="235"/>
        <end position="334"/>
    </location>
</feature>
<dbReference type="PANTHER" id="PTHR13748">
    <property type="entry name" value="COBW-RELATED"/>
    <property type="match status" value="1"/>
</dbReference>
<reference evidence="8 9" key="1">
    <citation type="submission" date="2019-02" db="EMBL/GenBank/DDBJ databases">
        <title>Deep-cultivation of Planctomycetes and their phenomic and genomic characterization uncovers novel biology.</title>
        <authorList>
            <person name="Wiegand S."/>
            <person name="Jogler M."/>
            <person name="Boedeker C."/>
            <person name="Pinto D."/>
            <person name="Vollmers J."/>
            <person name="Rivas-Marin E."/>
            <person name="Kohn T."/>
            <person name="Peeters S.H."/>
            <person name="Heuer A."/>
            <person name="Rast P."/>
            <person name="Oberbeckmann S."/>
            <person name="Bunk B."/>
            <person name="Jeske O."/>
            <person name="Meyerdierks A."/>
            <person name="Storesund J.E."/>
            <person name="Kallscheuer N."/>
            <person name="Luecker S."/>
            <person name="Lage O.M."/>
            <person name="Pohl T."/>
            <person name="Merkel B.J."/>
            <person name="Hornburger P."/>
            <person name="Mueller R.-W."/>
            <person name="Bruemmer F."/>
            <person name="Labrenz M."/>
            <person name="Spormann A.M."/>
            <person name="Op den Camp H."/>
            <person name="Overmann J."/>
            <person name="Amann R."/>
            <person name="Jetten M.S.M."/>
            <person name="Mascher T."/>
            <person name="Medema M.H."/>
            <person name="Devos D.P."/>
            <person name="Kaster A.-K."/>
            <person name="Ovreas L."/>
            <person name="Rohde M."/>
            <person name="Galperin M.Y."/>
            <person name="Jogler C."/>
        </authorList>
    </citation>
    <scope>NUCLEOTIDE SEQUENCE [LARGE SCALE GENOMIC DNA]</scope>
    <source>
        <strain evidence="8 9">Poly30</strain>
    </source>
</reference>
<proteinExistence type="inferred from homology"/>